<evidence type="ECO:0000256" key="1">
    <source>
        <dbReference type="SAM" id="MobiDB-lite"/>
    </source>
</evidence>
<comment type="caution">
    <text evidence="3">The sequence shown here is derived from an EMBL/GenBank/DDBJ whole genome shotgun (WGS) entry which is preliminary data.</text>
</comment>
<dbReference type="Proteomes" id="UP000011777">
    <property type="component" value="Unassembled WGS sequence"/>
</dbReference>
<keyword evidence="4" id="KW-1185">Reference proteome</keyword>
<keyword evidence="2" id="KW-1133">Transmembrane helix</keyword>
<keyword evidence="2" id="KW-0472">Membrane</keyword>
<feature type="compositionally biased region" description="Polar residues" evidence="1">
    <location>
        <begin position="59"/>
        <end position="74"/>
    </location>
</feature>
<feature type="region of interest" description="Disordered" evidence="1">
    <location>
        <begin position="1"/>
        <end position="112"/>
    </location>
</feature>
<dbReference type="AlphaFoldDB" id="M3JUR5"/>
<feature type="transmembrane region" description="Helical" evidence="2">
    <location>
        <begin position="249"/>
        <end position="274"/>
    </location>
</feature>
<evidence type="ECO:0000313" key="3">
    <source>
        <dbReference type="EMBL" id="EMG46104.1"/>
    </source>
</evidence>
<dbReference type="EMBL" id="AOGT01002143">
    <property type="protein sequence ID" value="EMG46104.1"/>
    <property type="molecule type" value="Genomic_DNA"/>
</dbReference>
<organism evidence="3 4">
    <name type="scientific">Candida maltosa (strain Xu316)</name>
    <name type="common">Yeast</name>
    <dbReference type="NCBI Taxonomy" id="1245528"/>
    <lineage>
        <taxon>Eukaryota</taxon>
        <taxon>Fungi</taxon>
        <taxon>Dikarya</taxon>
        <taxon>Ascomycota</taxon>
        <taxon>Saccharomycotina</taxon>
        <taxon>Pichiomycetes</taxon>
        <taxon>Debaryomycetaceae</taxon>
        <taxon>Candida/Lodderomyces clade</taxon>
        <taxon>Candida</taxon>
    </lineage>
</organism>
<dbReference type="HOGENOM" id="CLU_474056_0_0_1"/>
<name>M3JUR5_CANMX</name>
<gene>
    <name evidence="3" type="ORF">G210_3663</name>
</gene>
<dbReference type="OrthoDB" id="4026422at2759"/>
<evidence type="ECO:0000256" key="2">
    <source>
        <dbReference type="SAM" id="Phobius"/>
    </source>
</evidence>
<dbReference type="eggNOG" id="ENOG502T612">
    <property type="taxonomic scope" value="Eukaryota"/>
</dbReference>
<dbReference type="OMA" id="KIRFFEN"/>
<reference evidence="3 4" key="1">
    <citation type="submission" date="2013-02" db="EMBL/GenBank/DDBJ databases">
        <title>Genome sequence of Candida maltosa Xu316, a potential industrial strain for xylitol and ethanol production.</title>
        <authorList>
            <person name="Yu J."/>
            <person name="Wang Q."/>
            <person name="Geng X."/>
            <person name="Bao W."/>
            <person name="He P."/>
            <person name="Cai J."/>
        </authorList>
    </citation>
    <scope>NUCLEOTIDE SEQUENCE [LARGE SCALE GENOMIC DNA]</scope>
    <source>
        <strain evidence="4">Xu316</strain>
    </source>
</reference>
<sequence length="510" mass="57399">MSNSDDRSTPSASSSSSDKDKKNATTSTTNAKMPALEEDWSIISSSSDIDDERSTTSSQEYPSSRISTNNSSATKLKVPQQRIDLEKSTNKLGNSANTISSPSTASSSGGAVTDSVISNGDDDDVYDDEDLVNVGSKIKFFENLNSFNDSIKQKSNQFYHDFARIHLDNYINDQQERNFEENMDDTIELTEPPSVLSTSKSDVIDESPSTQRKESSPPVATKPTRHSRKLLVRGAEKIQSFLDDHADYLYYYLLIALVIGIAPAVYFTTDYYWFTPQPVKSVNSFDKINQYWTNLLYEDVSSKSIFGNKKQKVNKLVKYSNVMQAKFSDNVVPQFSKFTTDLQTFTTTKLIPQCENAWLKAVDFGKSSSHNLGIWWEKSSILAGEYSALGYDKLSKYTAIGLYNLEKFYQSSSRYSQIWGKNIIAGSNDLYSKFQQTAAKESEYLSQVFNSTLRNVAHYQKVKLGQGLNEVKSFWQSEAPKFKSTLDRNSVSIYEQGKKFADAIMEKLTN</sequence>
<feature type="region of interest" description="Disordered" evidence="1">
    <location>
        <begin position="190"/>
        <end position="226"/>
    </location>
</feature>
<keyword evidence="2" id="KW-0812">Transmembrane</keyword>
<protein>
    <submittedName>
        <fullName evidence="3">Uncharacterized protein</fullName>
    </submittedName>
</protein>
<accession>M3JUR5</accession>
<evidence type="ECO:0000313" key="4">
    <source>
        <dbReference type="Proteomes" id="UP000011777"/>
    </source>
</evidence>
<proteinExistence type="predicted"/>
<feature type="compositionally biased region" description="Low complexity" evidence="1">
    <location>
        <begin position="95"/>
        <end position="112"/>
    </location>
</feature>